<dbReference type="SUPFAM" id="SSF89392">
    <property type="entry name" value="Prokaryotic lipoproteins and lipoprotein localization factors"/>
    <property type="match status" value="1"/>
</dbReference>
<keyword evidence="6" id="KW-1185">Reference proteome</keyword>
<gene>
    <name evidence="5" type="ordered locus">TERTU_3285</name>
</gene>
<keyword evidence="2" id="KW-0813">Transport</keyword>
<evidence type="ECO:0000313" key="5">
    <source>
        <dbReference type="EMBL" id="ACR12288.1"/>
    </source>
</evidence>
<proteinExistence type="predicted"/>
<dbReference type="EMBL" id="CP001614">
    <property type="protein sequence ID" value="ACR12288.1"/>
    <property type="molecule type" value="Genomic_DNA"/>
</dbReference>
<dbReference type="STRING" id="377629.TERTU_3285"/>
<comment type="subunit">
    <text evidence="1">Monomer.</text>
</comment>
<evidence type="ECO:0000256" key="3">
    <source>
        <dbReference type="ARBA" id="ARBA00022729"/>
    </source>
</evidence>
<dbReference type="eggNOG" id="ENOG502ZHAJ">
    <property type="taxonomic scope" value="Bacteria"/>
</dbReference>
<sequence length="221" mass="25091">MYVLLTFANNTFATTAIAVANAEHADSALSQLSLPAVDYSAGAFISERKLPGLPEKLVSSGQFFFDKQLGFLWFTREPVMQAQFFGARKSFDYQVHNQRIRAERIRLQATRYIGRIINALIDGDWKYLERYFNAQVTPEGKAQRITLTPRNKQVAKQLTQLEFTVESHLTGYRLELANGEWQSVRFSKVTENTLNLFADCSTDDSVVEAICKHILESEAQP</sequence>
<evidence type="ECO:0000313" key="6">
    <source>
        <dbReference type="Proteomes" id="UP000009080"/>
    </source>
</evidence>
<dbReference type="KEGG" id="ttu:TERTU_3285"/>
<dbReference type="GO" id="GO:0015031">
    <property type="term" value="P:protein transport"/>
    <property type="evidence" value="ECO:0007669"/>
    <property type="project" value="UniProtKB-KW"/>
</dbReference>
<dbReference type="Gene3D" id="2.50.20.10">
    <property type="entry name" value="Lipoprotein localisation LolA/LolB/LppX"/>
    <property type="match status" value="1"/>
</dbReference>
<name>C5BQ22_TERTT</name>
<dbReference type="CDD" id="cd16325">
    <property type="entry name" value="LolA"/>
    <property type="match status" value="1"/>
</dbReference>
<dbReference type="HOGENOM" id="CLU_1250121_0_0_6"/>
<accession>C5BQ22</accession>
<organism evidence="5 6">
    <name type="scientific">Teredinibacter turnerae (strain ATCC 39867 / T7901)</name>
    <dbReference type="NCBI Taxonomy" id="377629"/>
    <lineage>
        <taxon>Bacteria</taxon>
        <taxon>Pseudomonadati</taxon>
        <taxon>Pseudomonadota</taxon>
        <taxon>Gammaproteobacteria</taxon>
        <taxon>Cellvibrionales</taxon>
        <taxon>Cellvibrionaceae</taxon>
        <taxon>Teredinibacter</taxon>
    </lineage>
</organism>
<dbReference type="AlphaFoldDB" id="C5BQ22"/>
<evidence type="ECO:0000256" key="4">
    <source>
        <dbReference type="ARBA" id="ARBA00022927"/>
    </source>
</evidence>
<protein>
    <recommendedName>
        <fullName evidence="7">Lipoprotein</fullName>
    </recommendedName>
</protein>
<evidence type="ECO:0008006" key="7">
    <source>
        <dbReference type="Google" id="ProtNLM"/>
    </source>
</evidence>
<dbReference type="Proteomes" id="UP000009080">
    <property type="component" value="Chromosome"/>
</dbReference>
<keyword evidence="3" id="KW-0732">Signal</keyword>
<keyword evidence="4" id="KW-0653">Protein transport</keyword>
<evidence type="ECO:0000256" key="2">
    <source>
        <dbReference type="ARBA" id="ARBA00022448"/>
    </source>
</evidence>
<evidence type="ECO:0000256" key="1">
    <source>
        <dbReference type="ARBA" id="ARBA00011245"/>
    </source>
</evidence>
<dbReference type="InterPro" id="IPR004564">
    <property type="entry name" value="OM_lipoprot_carrier_LolA-like"/>
</dbReference>
<dbReference type="InterPro" id="IPR029046">
    <property type="entry name" value="LolA/LolB/LppX"/>
</dbReference>
<reference evidence="5 6" key="1">
    <citation type="journal article" date="2009" name="PLoS ONE">
        <title>The complete genome of Teredinibacter turnerae T7901: an intracellular endosymbiont of marine wood-boring bivalves (shipworms).</title>
        <authorList>
            <person name="Yang J.C."/>
            <person name="Madupu R."/>
            <person name="Durkin A.S."/>
            <person name="Ekborg N.A."/>
            <person name="Pedamallu C.S."/>
            <person name="Hostetler J.B."/>
            <person name="Radune D."/>
            <person name="Toms B.S."/>
            <person name="Henrissat B."/>
            <person name="Coutinho P.M."/>
            <person name="Schwarz S."/>
            <person name="Field L."/>
            <person name="Trindade-Silva A.E."/>
            <person name="Soares C.A.G."/>
            <person name="Elshahawi S."/>
            <person name="Hanora A."/>
            <person name="Schmidt E.W."/>
            <person name="Haygood M.G."/>
            <person name="Posfai J."/>
            <person name="Benner J."/>
            <person name="Madinger C."/>
            <person name="Nove J."/>
            <person name="Anton B."/>
            <person name="Chaudhary K."/>
            <person name="Foster J."/>
            <person name="Holman A."/>
            <person name="Kumar S."/>
            <person name="Lessard P.A."/>
            <person name="Luyten Y.A."/>
            <person name="Slatko B."/>
            <person name="Wood N."/>
            <person name="Wu B."/>
            <person name="Teplitski M."/>
            <person name="Mougous J.D."/>
            <person name="Ward N."/>
            <person name="Eisen J.A."/>
            <person name="Badger J.H."/>
            <person name="Distel D.L."/>
        </authorList>
    </citation>
    <scope>NUCLEOTIDE SEQUENCE [LARGE SCALE GENOMIC DNA]</scope>
    <source>
        <strain evidence="6">ATCC 39867 / T7901</strain>
    </source>
</reference>